<dbReference type="InterPro" id="IPR029069">
    <property type="entry name" value="HotDog_dom_sf"/>
</dbReference>
<evidence type="ECO:0000259" key="2">
    <source>
        <dbReference type="PROSITE" id="PS51770"/>
    </source>
</evidence>
<reference evidence="3 4" key="1">
    <citation type="submission" date="2010-05" db="EMBL/GenBank/DDBJ databases">
        <title>The Genome Sequence of Thecamonas trahens ATCC 50062.</title>
        <authorList>
            <consortium name="The Broad Institute Genome Sequencing Platform"/>
            <person name="Russ C."/>
            <person name="Cuomo C."/>
            <person name="Shea T."/>
            <person name="Young S.K."/>
            <person name="Zeng Q."/>
            <person name="Koehrsen M."/>
            <person name="Haas B."/>
            <person name="Borodovsky M."/>
            <person name="Guigo R."/>
            <person name="Alvarado L."/>
            <person name="Berlin A."/>
            <person name="Bochicchio J."/>
            <person name="Borenstein D."/>
            <person name="Chapman S."/>
            <person name="Chen Z."/>
            <person name="Freedman E."/>
            <person name="Gellesch M."/>
            <person name="Goldberg J."/>
            <person name="Griggs A."/>
            <person name="Gujja S."/>
            <person name="Heilman E."/>
            <person name="Heiman D."/>
            <person name="Hepburn T."/>
            <person name="Howarth C."/>
            <person name="Jen D."/>
            <person name="Larson L."/>
            <person name="Mehta T."/>
            <person name="Park D."/>
            <person name="Pearson M."/>
            <person name="Roberts A."/>
            <person name="Saif S."/>
            <person name="Shenoy N."/>
            <person name="Sisk P."/>
            <person name="Stolte C."/>
            <person name="Sykes S."/>
            <person name="Thomson T."/>
            <person name="Walk T."/>
            <person name="White J."/>
            <person name="Yandava C."/>
            <person name="Burger G."/>
            <person name="Gray M.W."/>
            <person name="Holland P.W.H."/>
            <person name="King N."/>
            <person name="Lang F.B.F."/>
            <person name="Roger A.J."/>
            <person name="Ruiz-Trillo I."/>
            <person name="Lander E."/>
            <person name="Nusbaum C."/>
        </authorList>
    </citation>
    <scope>NUCLEOTIDE SEQUENCE [LARGE SCALE GENOMIC DNA]</scope>
    <source>
        <strain evidence="3 4">ATCC 50062</strain>
    </source>
</reference>
<dbReference type="OrthoDB" id="331699at2759"/>
<dbReference type="EMBL" id="GL349452">
    <property type="protein sequence ID" value="KNC49007.1"/>
    <property type="molecule type" value="Genomic_DNA"/>
</dbReference>
<protein>
    <submittedName>
        <fullName evidence="3">ATP-binding Cassette superfamily protein</fullName>
    </submittedName>
</protein>
<name>A0A0L0D9G0_THETB</name>
<evidence type="ECO:0000313" key="3">
    <source>
        <dbReference type="EMBL" id="KNC49007.1"/>
    </source>
</evidence>
<feature type="domain" description="HotDog ACOT-type" evidence="2">
    <location>
        <begin position="202"/>
        <end position="314"/>
    </location>
</feature>
<dbReference type="OMA" id="GVTNTMF"/>
<evidence type="ECO:0000313" key="4">
    <source>
        <dbReference type="Proteomes" id="UP000054408"/>
    </source>
</evidence>
<keyword evidence="1" id="KW-0378">Hydrolase</keyword>
<accession>A0A0L0D9G0</accession>
<keyword evidence="3" id="KW-0067">ATP-binding</keyword>
<proteinExistence type="predicted"/>
<sequence>MASTPAEAEKKLVGLGEALPGTYKSFLTDVVGEESLAGQRTDAGTILDLVDSLAGRITAAYSGGRVATVNFDSVQITCPILHGDMVRMDGQVVRVGSSSMLVEIRVYKWELNTRRYIPVQYCLVTMVALTEDLRPRKGLPMLPDGNDAACAEFVANRKKASLALKIKIKALEAAAAAGELTAADVYDSSIGSDHILESITMDAATMYFRKQFLPRSLNINKTIFGGDLLKWMERAARTTAKAFARNPYVYTIAMSEMTFSVPIFLSDMVELEATPVYVRRHVVVIAVRINVERLDGTVLRSHSGSFTVATLDGSGFRAALPVALDLEAATQKELLAYAKAKETHYHWKNEYEEALLPSNYNDPWPVIEIPNLVLSPRR</sequence>
<dbReference type="Gene3D" id="3.10.129.10">
    <property type="entry name" value="Hotdog Thioesterase"/>
    <property type="match status" value="2"/>
</dbReference>
<dbReference type="GO" id="GO:0006637">
    <property type="term" value="P:acyl-CoA metabolic process"/>
    <property type="evidence" value="ECO:0007669"/>
    <property type="project" value="TreeGrafter"/>
</dbReference>
<dbReference type="eggNOG" id="ENOG502S2P3">
    <property type="taxonomic scope" value="Eukaryota"/>
</dbReference>
<feature type="domain" description="HotDog ACOT-type" evidence="2">
    <location>
        <begin position="20"/>
        <end position="132"/>
    </location>
</feature>
<dbReference type="GO" id="GO:0009062">
    <property type="term" value="P:fatty acid catabolic process"/>
    <property type="evidence" value="ECO:0007669"/>
    <property type="project" value="TreeGrafter"/>
</dbReference>
<dbReference type="InterPro" id="IPR033120">
    <property type="entry name" value="HOTDOG_ACOT"/>
</dbReference>
<dbReference type="GO" id="GO:0052816">
    <property type="term" value="F:long-chain fatty acyl-CoA hydrolase activity"/>
    <property type="evidence" value="ECO:0007669"/>
    <property type="project" value="TreeGrafter"/>
</dbReference>
<dbReference type="GeneID" id="25564279"/>
<keyword evidence="4" id="KW-1185">Reference proteome</keyword>
<dbReference type="InterPro" id="IPR040170">
    <property type="entry name" value="Cytosol_ACT"/>
</dbReference>
<evidence type="ECO:0000256" key="1">
    <source>
        <dbReference type="ARBA" id="ARBA00022801"/>
    </source>
</evidence>
<dbReference type="RefSeq" id="XP_013758418.1">
    <property type="nucleotide sequence ID" value="XM_013902964.1"/>
</dbReference>
<dbReference type="STRING" id="461836.A0A0L0D9G0"/>
<dbReference type="CDD" id="cd03442">
    <property type="entry name" value="BFIT_BACH"/>
    <property type="match status" value="2"/>
</dbReference>
<dbReference type="PANTHER" id="PTHR11049:SF24">
    <property type="entry name" value="CYTOSOLIC ACYL COENZYME A THIOESTER HYDROLASE"/>
    <property type="match status" value="1"/>
</dbReference>
<gene>
    <name evidence="3" type="ORF">AMSG_04750</name>
</gene>
<organism evidence="3 4">
    <name type="scientific">Thecamonas trahens ATCC 50062</name>
    <dbReference type="NCBI Taxonomy" id="461836"/>
    <lineage>
        <taxon>Eukaryota</taxon>
        <taxon>Apusozoa</taxon>
        <taxon>Apusomonadida</taxon>
        <taxon>Apusomonadidae</taxon>
        <taxon>Thecamonas</taxon>
    </lineage>
</organism>
<keyword evidence="3" id="KW-0547">Nucleotide-binding</keyword>
<dbReference type="AlphaFoldDB" id="A0A0L0D9G0"/>
<dbReference type="PANTHER" id="PTHR11049">
    <property type="entry name" value="ACYL COENZYME A THIOESTER HYDROLASE"/>
    <property type="match status" value="1"/>
</dbReference>
<dbReference type="SUPFAM" id="SSF54637">
    <property type="entry name" value="Thioesterase/thiol ester dehydrase-isomerase"/>
    <property type="match status" value="2"/>
</dbReference>
<dbReference type="Proteomes" id="UP000054408">
    <property type="component" value="Unassembled WGS sequence"/>
</dbReference>
<dbReference type="GO" id="GO:0005524">
    <property type="term" value="F:ATP binding"/>
    <property type="evidence" value="ECO:0007669"/>
    <property type="project" value="UniProtKB-KW"/>
</dbReference>
<dbReference type="PROSITE" id="PS51770">
    <property type="entry name" value="HOTDOG_ACOT"/>
    <property type="match status" value="2"/>
</dbReference>
<dbReference type="InterPro" id="IPR006683">
    <property type="entry name" value="Thioestr_dom"/>
</dbReference>
<dbReference type="Pfam" id="PF03061">
    <property type="entry name" value="4HBT"/>
    <property type="match status" value="2"/>
</dbReference>
<dbReference type="GO" id="GO:0005829">
    <property type="term" value="C:cytosol"/>
    <property type="evidence" value="ECO:0007669"/>
    <property type="project" value="TreeGrafter"/>
</dbReference>